<keyword evidence="4" id="KW-0456">Lyase</keyword>
<proteinExistence type="inferred from homology"/>
<dbReference type="CDD" id="cd02440">
    <property type="entry name" value="AdoMet_MTases"/>
    <property type="match status" value="1"/>
</dbReference>
<evidence type="ECO:0000259" key="6">
    <source>
        <dbReference type="Pfam" id="PF08241"/>
    </source>
</evidence>
<comment type="catalytic activity">
    <reaction evidence="1">
        <text>(4aS,6R)-4a-hydroxy-L-erythro-5,6,7,8-tetrahydrobiopterin = (6R)-L-erythro-6,7-dihydrobiopterin + H2O</text>
        <dbReference type="Rhea" id="RHEA:11920"/>
        <dbReference type="ChEBI" id="CHEBI:15377"/>
        <dbReference type="ChEBI" id="CHEBI:15642"/>
        <dbReference type="ChEBI" id="CHEBI:43120"/>
        <dbReference type="EC" id="4.2.1.96"/>
    </reaction>
</comment>
<dbReference type="SUPFAM" id="SSF53335">
    <property type="entry name" value="S-adenosyl-L-methionine-dependent methyltransferases"/>
    <property type="match status" value="1"/>
</dbReference>
<comment type="caution">
    <text evidence="7">The sequence shown here is derived from an EMBL/GenBank/DDBJ whole genome shotgun (WGS) entry which is preliminary data.</text>
</comment>
<evidence type="ECO:0000313" key="8">
    <source>
        <dbReference type="Proteomes" id="UP001230188"/>
    </source>
</evidence>
<dbReference type="Proteomes" id="UP001230188">
    <property type="component" value="Unassembled WGS sequence"/>
</dbReference>
<name>A0AAD7UIC2_9STRA</name>
<dbReference type="InterPro" id="IPR013216">
    <property type="entry name" value="Methyltransf_11"/>
</dbReference>
<protein>
    <recommendedName>
        <fullName evidence="3">4a-hydroxytetrahydrobiopterin dehydratase</fullName>
        <ecNumber evidence="3">4.2.1.96</ecNumber>
    </recommendedName>
    <alternativeName>
        <fullName evidence="5">4-alpha-hydroxy-tetrahydropterin dehydratase</fullName>
    </alternativeName>
</protein>
<evidence type="ECO:0000256" key="1">
    <source>
        <dbReference type="ARBA" id="ARBA00001554"/>
    </source>
</evidence>
<accession>A0AAD7UIC2</accession>
<keyword evidence="8" id="KW-1185">Reference proteome</keyword>
<comment type="similarity">
    <text evidence="2">Belongs to the pterin-4-alpha-carbinolamine dehydratase family.</text>
</comment>
<dbReference type="EC" id="4.2.1.96" evidence="3"/>
<dbReference type="InterPro" id="IPR036428">
    <property type="entry name" value="PCD_sf"/>
</dbReference>
<dbReference type="SUPFAM" id="SSF55248">
    <property type="entry name" value="PCD-like"/>
    <property type="match status" value="1"/>
</dbReference>
<dbReference type="Pfam" id="PF01329">
    <property type="entry name" value="Pterin_4a"/>
    <property type="match status" value="1"/>
</dbReference>
<evidence type="ECO:0000313" key="7">
    <source>
        <dbReference type="EMBL" id="KAJ8605806.1"/>
    </source>
</evidence>
<dbReference type="GO" id="GO:0006729">
    <property type="term" value="P:tetrahydrobiopterin biosynthetic process"/>
    <property type="evidence" value="ECO:0007669"/>
    <property type="project" value="InterPro"/>
</dbReference>
<evidence type="ECO:0000256" key="2">
    <source>
        <dbReference type="ARBA" id="ARBA00006472"/>
    </source>
</evidence>
<reference evidence="7" key="1">
    <citation type="submission" date="2023-01" db="EMBL/GenBank/DDBJ databases">
        <title>Metagenome sequencing of chrysophaentin producing Chrysophaeum taylorii.</title>
        <authorList>
            <person name="Davison J."/>
            <person name="Bewley C."/>
        </authorList>
    </citation>
    <scope>NUCLEOTIDE SEQUENCE</scope>
    <source>
        <strain evidence="7">NIES-1699</strain>
    </source>
</reference>
<dbReference type="Gene3D" id="3.40.50.150">
    <property type="entry name" value="Vaccinia Virus protein VP39"/>
    <property type="match status" value="1"/>
</dbReference>
<evidence type="ECO:0000256" key="5">
    <source>
        <dbReference type="ARBA" id="ARBA00030497"/>
    </source>
</evidence>
<gene>
    <name evidence="7" type="ORF">CTAYLR_000545</name>
</gene>
<dbReference type="Pfam" id="PF08241">
    <property type="entry name" value="Methyltransf_11"/>
    <property type="match status" value="1"/>
</dbReference>
<dbReference type="InterPro" id="IPR029063">
    <property type="entry name" value="SAM-dependent_MTases_sf"/>
</dbReference>
<feature type="domain" description="Methyltransferase type 11" evidence="6">
    <location>
        <begin position="178"/>
        <end position="264"/>
    </location>
</feature>
<dbReference type="GO" id="GO:0008124">
    <property type="term" value="F:4-alpha-hydroxytetrahydrobiopterin dehydratase activity"/>
    <property type="evidence" value="ECO:0007669"/>
    <property type="project" value="UniProtKB-EC"/>
</dbReference>
<dbReference type="EMBL" id="JAQMWT010000309">
    <property type="protein sequence ID" value="KAJ8605806.1"/>
    <property type="molecule type" value="Genomic_DNA"/>
</dbReference>
<dbReference type="GO" id="GO:0008757">
    <property type="term" value="F:S-adenosylmethionine-dependent methyltransferase activity"/>
    <property type="evidence" value="ECO:0007669"/>
    <property type="project" value="InterPro"/>
</dbReference>
<dbReference type="InterPro" id="IPR001533">
    <property type="entry name" value="Pterin_deHydtase"/>
</dbReference>
<sequence>MTCRGPILKNVREALESQLASWVLAGDERSIARSFVAKDWAAAMRFVCGVSEAAEAANHHPDIHLTEYRKVKVVLSTHSVGGLTQQDIDLAHEIDAVPVEYSKKWLSAQRPSEAAEFPSEFDRSHFANGLNADFFQQNLDEFLGKGGKFEDPELRDIAAAREDIVSALKLTKKSVVADVGAGSGILVPLLLENAGRVVASEISPGFRKILRGTGAEVVDASETNPNLPDGIDLALLVDVYHHLEYPRTVLRHIRSKLKNRGTLAVIDFHRDPSKVTSHDADWVLGHVRADQATFTREIESVGFTLVADLKLDSLPENYFLFFNKRPLPHDIPGVGWTSGSS</sequence>
<evidence type="ECO:0000256" key="3">
    <source>
        <dbReference type="ARBA" id="ARBA00013252"/>
    </source>
</evidence>
<dbReference type="CDD" id="cd00488">
    <property type="entry name" value="PCD_DCoH"/>
    <property type="match status" value="1"/>
</dbReference>
<dbReference type="Gene3D" id="3.30.1360.20">
    <property type="entry name" value="Transcriptional coactivator/pterin dehydratase"/>
    <property type="match status" value="1"/>
</dbReference>
<evidence type="ECO:0000256" key="4">
    <source>
        <dbReference type="ARBA" id="ARBA00023239"/>
    </source>
</evidence>
<organism evidence="7 8">
    <name type="scientific">Chrysophaeum taylorii</name>
    <dbReference type="NCBI Taxonomy" id="2483200"/>
    <lineage>
        <taxon>Eukaryota</taxon>
        <taxon>Sar</taxon>
        <taxon>Stramenopiles</taxon>
        <taxon>Ochrophyta</taxon>
        <taxon>Pelagophyceae</taxon>
        <taxon>Pelagomonadales</taxon>
        <taxon>Pelagomonadaceae</taxon>
        <taxon>Chrysophaeum</taxon>
    </lineage>
</organism>
<dbReference type="PANTHER" id="PTHR12599:SF0">
    <property type="entry name" value="PTERIN-4-ALPHA-CARBINOLAMINE DEHYDRATASE"/>
    <property type="match status" value="1"/>
</dbReference>
<dbReference type="PANTHER" id="PTHR12599">
    <property type="entry name" value="PTERIN-4-ALPHA-CARBINOLAMINE DEHYDRATASE"/>
    <property type="match status" value="1"/>
</dbReference>
<dbReference type="AlphaFoldDB" id="A0AAD7UIC2"/>